<dbReference type="Gene3D" id="3.40.50.2300">
    <property type="match status" value="2"/>
</dbReference>
<dbReference type="SUPFAM" id="SSF47413">
    <property type="entry name" value="lambda repressor-like DNA-binding domains"/>
    <property type="match status" value="1"/>
</dbReference>
<dbReference type="RefSeq" id="WP_014731208.1">
    <property type="nucleotide sequence ID" value="NC_017934.1"/>
</dbReference>
<dbReference type="Gene3D" id="1.10.260.40">
    <property type="entry name" value="lambda repressor-like DNA-binding domains"/>
    <property type="match status" value="1"/>
</dbReference>
<dbReference type="Pfam" id="PF13377">
    <property type="entry name" value="Peripla_BP_3"/>
    <property type="match status" value="1"/>
</dbReference>
<dbReference type="InterPro" id="IPR010982">
    <property type="entry name" value="Lambda_DNA-bd_dom_sf"/>
</dbReference>
<protein>
    <submittedName>
        <fullName evidence="5">Transcriptional regulator</fullName>
    </submittedName>
</protein>
<dbReference type="Proteomes" id="UP000002881">
    <property type="component" value="Chromosome"/>
</dbReference>
<dbReference type="Pfam" id="PF00356">
    <property type="entry name" value="LacI"/>
    <property type="match status" value="1"/>
</dbReference>
<accession>I2F5W0</accession>
<dbReference type="SMART" id="SM00354">
    <property type="entry name" value="HTH_LACI"/>
    <property type="match status" value="1"/>
</dbReference>
<dbReference type="CDD" id="cd06267">
    <property type="entry name" value="PBP1_LacI_sugar_binding-like"/>
    <property type="match status" value="1"/>
</dbReference>
<organism evidence="5 7">
    <name type="scientific">Mesotoga prima MesG1.Ag.4.2</name>
    <dbReference type="NCBI Taxonomy" id="660470"/>
    <lineage>
        <taxon>Bacteria</taxon>
        <taxon>Thermotogati</taxon>
        <taxon>Thermotogota</taxon>
        <taxon>Thermotogae</taxon>
        <taxon>Kosmotogales</taxon>
        <taxon>Kosmotogaceae</taxon>
        <taxon>Mesotoga</taxon>
    </lineage>
</organism>
<dbReference type="STRING" id="660470.Theba_1650"/>
<dbReference type="EMBL" id="CP003532">
    <property type="protein sequence ID" value="AFK07313.1"/>
    <property type="molecule type" value="Genomic_DNA"/>
</dbReference>
<gene>
    <name evidence="5" type="ORF">Theba_1650</name>
    <name evidence="6" type="ORF">Theba_1727</name>
</gene>
<feature type="domain" description="HTH lacI-type" evidence="4">
    <location>
        <begin position="3"/>
        <end position="57"/>
    </location>
</feature>
<keyword evidence="1" id="KW-0805">Transcription regulation</keyword>
<keyword evidence="2" id="KW-0238">DNA-binding</keyword>
<dbReference type="KEGG" id="mpg:Theba_1727"/>
<sequence precursor="true">MNINISKIAKMARVSTATVSRVINNPEKVSAKTRERVESVISKLGYVPNQQARSLRSQQTKMIAIIVPHSADYLFTYPYFSIFLRETSLELSRLGYHLILTTDEPHNSVIDTYRVFTDKRLVDGFVVLDLKNEDERVDFLKLRNIPFVAVGRNEKDKDISFVDTDNEGGAYLAGKHLARKGCSHVLFINGPADQSVSLWRERGFQKAAQEMNFTFLGRNGDFVEKSGFEITKKHLGQFDGIFAASDLMAIGALKALREEGVSLPVVGFDDIPISSDVSPSLTTIHQPIDEVGRRAAINLIRLISEDHTETTILPVELIVRESSEVKR</sequence>
<dbReference type="CDD" id="cd01392">
    <property type="entry name" value="HTH_LacI"/>
    <property type="match status" value="1"/>
</dbReference>
<evidence type="ECO:0000259" key="4">
    <source>
        <dbReference type="PROSITE" id="PS50932"/>
    </source>
</evidence>
<dbReference type="AlphaFoldDB" id="I2F5W0"/>
<evidence type="ECO:0000313" key="7">
    <source>
        <dbReference type="Proteomes" id="UP000002881"/>
    </source>
</evidence>
<dbReference type="PROSITE" id="PS50932">
    <property type="entry name" value="HTH_LACI_2"/>
    <property type="match status" value="1"/>
</dbReference>
<dbReference type="SUPFAM" id="SSF53822">
    <property type="entry name" value="Periplasmic binding protein-like I"/>
    <property type="match status" value="1"/>
</dbReference>
<dbReference type="InterPro" id="IPR028082">
    <property type="entry name" value="Peripla_BP_I"/>
</dbReference>
<evidence type="ECO:0000256" key="3">
    <source>
        <dbReference type="ARBA" id="ARBA00023163"/>
    </source>
</evidence>
<evidence type="ECO:0000256" key="1">
    <source>
        <dbReference type="ARBA" id="ARBA00023015"/>
    </source>
</evidence>
<dbReference type="GO" id="GO:0000976">
    <property type="term" value="F:transcription cis-regulatory region binding"/>
    <property type="evidence" value="ECO:0007669"/>
    <property type="project" value="TreeGrafter"/>
</dbReference>
<dbReference type="PANTHER" id="PTHR30146">
    <property type="entry name" value="LACI-RELATED TRANSCRIPTIONAL REPRESSOR"/>
    <property type="match status" value="1"/>
</dbReference>
<evidence type="ECO:0000313" key="6">
    <source>
        <dbReference type="EMBL" id="AFK07384.1"/>
    </source>
</evidence>
<evidence type="ECO:0000256" key="2">
    <source>
        <dbReference type="ARBA" id="ARBA00023125"/>
    </source>
</evidence>
<keyword evidence="7" id="KW-1185">Reference proteome</keyword>
<reference evidence="5 7" key="1">
    <citation type="journal article" date="2012" name="Genome Biol. Evol.">
        <title>Genome Sequence of the Mesophilic Thermotogales Bacterium Mesotoga prima MesG1.Ag.4.2 Reveals the Largest Thermotogales Genome To Date.</title>
        <authorList>
            <person name="Zhaxybayeva O."/>
            <person name="Swithers K.S."/>
            <person name="Foght J."/>
            <person name="Green A.G."/>
            <person name="Bruce D."/>
            <person name="Detter C."/>
            <person name="Han S."/>
            <person name="Teshima H."/>
            <person name="Han J."/>
            <person name="Woyke T."/>
            <person name="Pitluck S."/>
            <person name="Nolan M."/>
            <person name="Ivanova N."/>
            <person name="Pati A."/>
            <person name="Land M.L."/>
            <person name="Dlutek M."/>
            <person name="Doolittle W.F."/>
            <person name="Noll K.M."/>
            <person name="Nesbo C.L."/>
        </authorList>
    </citation>
    <scope>NUCLEOTIDE SEQUENCE [LARGE SCALE GENOMIC DNA]</scope>
    <source>
        <strain evidence="7">mesG1.Ag.4.2</strain>
        <strain evidence="5">MesG1.Ag.4.2</strain>
    </source>
</reference>
<dbReference type="PANTHER" id="PTHR30146:SF109">
    <property type="entry name" value="HTH-TYPE TRANSCRIPTIONAL REGULATOR GALS"/>
    <property type="match status" value="1"/>
</dbReference>
<keyword evidence="3" id="KW-0804">Transcription</keyword>
<dbReference type="EMBL" id="CP003532">
    <property type="protein sequence ID" value="AFK07384.1"/>
    <property type="molecule type" value="Genomic_DNA"/>
</dbReference>
<proteinExistence type="predicted"/>
<dbReference type="InterPro" id="IPR000843">
    <property type="entry name" value="HTH_LacI"/>
</dbReference>
<dbReference type="HOGENOM" id="CLU_037628_6_2_0"/>
<dbReference type="KEGG" id="mpg:Theba_1650"/>
<evidence type="ECO:0000313" key="5">
    <source>
        <dbReference type="EMBL" id="AFK07313.1"/>
    </source>
</evidence>
<dbReference type="GO" id="GO:0003700">
    <property type="term" value="F:DNA-binding transcription factor activity"/>
    <property type="evidence" value="ECO:0007669"/>
    <property type="project" value="TreeGrafter"/>
</dbReference>
<dbReference type="eggNOG" id="COG1609">
    <property type="taxonomic scope" value="Bacteria"/>
</dbReference>
<name>I2F5W0_9BACT</name>
<dbReference type="InterPro" id="IPR046335">
    <property type="entry name" value="LacI/GalR-like_sensor"/>
</dbReference>
<dbReference type="GeneID" id="87107502"/>